<proteinExistence type="predicted"/>
<dbReference type="Proteomes" id="UP000887540">
    <property type="component" value="Unplaced"/>
</dbReference>
<sequence>MIDGEPPSRDRQLIVSIDILKAILRSNVINRIKSFAVTQNWRNEGELIKLLDLLYEADIESIGHVECLLNATRNEFWFSIVKILQKFSPLDFNCYSERVLAFLNEEMRFKKFFARNWLSKFTIRHVPIPNNFDFITAEFFSLALADHVDPVVLKMLNQIQAETMELYSLDGHWSIIDVVKSMEINTNHPIKNLMWFVNTRQCAFFAETFEAVLITLPNLEYFTVVNALPENIVFFRNEFIGSELVVLDSTLATFKSFLNNHNYSALFTFQALFRITIYDLEDCYIILDRLLQALSRHAVVKKVAEYRDHLDPTAEPKTDLPDIKILDLDSLTSIPFTDTEKAGNLNEIKHEISGQINEQRLIQIEIIIAYTQKDTYDFT</sequence>
<evidence type="ECO:0000313" key="2">
    <source>
        <dbReference type="WBParaSite" id="ACRNAN_scaffold1381.g26627.t1"/>
    </source>
</evidence>
<reference evidence="2" key="1">
    <citation type="submission" date="2022-11" db="UniProtKB">
        <authorList>
            <consortium name="WormBaseParasite"/>
        </authorList>
    </citation>
    <scope>IDENTIFICATION</scope>
</reference>
<keyword evidence="1" id="KW-1185">Reference proteome</keyword>
<name>A0A914CTF3_9BILA</name>
<evidence type="ECO:0000313" key="1">
    <source>
        <dbReference type="Proteomes" id="UP000887540"/>
    </source>
</evidence>
<accession>A0A914CTF3</accession>
<organism evidence="1 2">
    <name type="scientific">Acrobeloides nanus</name>
    <dbReference type="NCBI Taxonomy" id="290746"/>
    <lineage>
        <taxon>Eukaryota</taxon>
        <taxon>Metazoa</taxon>
        <taxon>Ecdysozoa</taxon>
        <taxon>Nematoda</taxon>
        <taxon>Chromadorea</taxon>
        <taxon>Rhabditida</taxon>
        <taxon>Tylenchina</taxon>
        <taxon>Cephalobomorpha</taxon>
        <taxon>Cephaloboidea</taxon>
        <taxon>Cephalobidae</taxon>
        <taxon>Acrobeloides</taxon>
    </lineage>
</organism>
<dbReference type="WBParaSite" id="ACRNAN_scaffold1381.g26627.t1">
    <property type="protein sequence ID" value="ACRNAN_scaffold1381.g26627.t1"/>
    <property type="gene ID" value="ACRNAN_scaffold1381.g26627"/>
</dbReference>
<protein>
    <submittedName>
        <fullName evidence="2">Uncharacterized protein</fullName>
    </submittedName>
</protein>
<dbReference type="AlphaFoldDB" id="A0A914CTF3"/>